<feature type="region of interest" description="Disordered" evidence="1">
    <location>
        <begin position="235"/>
        <end position="337"/>
    </location>
</feature>
<evidence type="ECO:0000313" key="3">
    <source>
        <dbReference type="Proteomes" id="UP000193218"/>
    </source>
</evidence>
<feature type="compositionally biased region" description="Low complexity" evidence="1">
    <location>
        <begin position="213"/>
        <end position="222"/>
    </location>
</feature>
<keyword evidence="3" id="KW-1185">Reference proteome</keyword>
<dbReference type="AlphaFoldDB" id="A0A1Y1U8W2"/>
<organism evidence="2 3">
    <name type="scientific">Kockovaella imperatae</name>
    <dbReference type="NCBI Taxonomy" id="4999"/>
    <lineage>
        <taxon>Eukaryota</taxon>
        <taxon>Fungi</taxon>
        <taxon>Dikarya</taxon>
        <taxon>Basidiomycota</taxon>
        <taxon>Agaricomycotina</taxon>
        <taxon>Tremellomycetes</taxon>
        <taxon>Tremellales</taxon>
        <taxon>Cuniculitremaceae</taxon>
        <taxon>Kockovaella</taxon>
    </lineage>
</organism>
<feature type="compositionally biased region" description="Gly residues" evidence="1">
    <location>
        <begin position="324"/>
        <end position="337"/>
    </location>
</feature>
<feature type="compositionally biased region" description="Basic residues" evidence="1">
    <location>
        <begin position="198"/>
        <end position="208"/>
    </location>
</feature>
<feature type="compositionally biased region" description="Basic residues" evidence="1">
    <location>
        <begin position="283"/>
        <end position="292"/>
    </location>
</feature>
<dbReference type="EMBL" id="NBSH01000014">
    <property type="protein sequence ID" value="ORX34463.1"/>
    <property type="molecule type" value="Genomic_DNA"/>
</dbReference>
<name>A0A1Y1U8W2_9TREE</name>
<dbReference type="RefSeq" id="XP_021868726.1">
    <property type="nucleotide sequence ID" value="XM_022016856.1"/>
</dbReference>
<feature type="compositionally biased region" description="Low complexity" evidence="1">
    <location>
        <begin position="176"/>
        <end position="192"/>
    </location>
</feature>
<dbReference type="GeneID" id="33558665"/>
<reference evidence="2 3" key="1">
    <citation type="submission" date="2017-03" db="EMBL/GenBank/DDBJ databases">
        <title>Widespread Adenine N6-methylation of Active Genes in Fungi.</title>
        <authorList>
            <consortium name="DOE Joint Genome Institute"/>
            <person name="Mondo S.J."/>
            <person name="Dannebaum R.O."/>
            <person name="Kuo R.C."/>
            <person name="Louie K.B."/>
            <person name="Bewick A.J."/>
            <person name="Labutti K."/>
            <person name="Haridas S."/>
            <person name="Kuo A."/>
            <person name="Salamov A."/>
            <person name="Ahrendt S.R."/>
            <person name="Lau R."/>
            <person name="Bowen B.P."/>
            <person name="Lipzen A."/>
            <person name="Sullivan W."/>
            <person name="Andreopoulos W.B."/>
            <person name="Clum A."/>
            <person name="Lindquist E."/>
            <person name="Daum C."/>
            <person name="Northen T.R."/>
            <person name="Ramamoorthy G."/>
            <person name="Schmitz R.J."/>
            <person name="Gryganskyi A."/>
            <person name="Culley D."/>
            <person name="Magnuson J."/>
            <person name="James T.Y."/>
            <person name="O'Malley M.A."/>
            <person name="Stajich J.E."/>
            <person name="Spatafora J.W."/>
            <person name="Visel A."/>
            <person name="Grigoriev I.V."/>
        </authorList>
    </citation>
    <scope>NUCLEOTIDE SEQUENCE [LARGE SCALE GENOMIC DNA]</scope>
    <source>
        <strain evidence="2 3">NRRL Y-17943</strain>
    </source>
</reference>
<feature type="region of interest" description="Disordered" evidence="1">
    <location>
        <begin position="121"/>
        <end position="222"/>
    </location>
</feature>
<feature type="compositionally biased region" description="Polar residues" evidence="1">
    <location>
        <begin position="235"/>
        <end position="245"/>
    </location>
</feature>
<accession>A0A1Y1U8W2</accession>
<dbReference type="PANTHER" id="PTHR38645">
    <property type="entry name" value="CHROMOSOME 9, WHOLE GENOME SHOTGUN SEQUENCE"/>
    <property type="match status" value="1"/>
</dbReference>
<dbReference type="InterPro" id="IPR029196">
    <property type="entry name" value="HAPSTR1-like"/>
</dbReference>
<feature type="compositionally biased region" description="Basic and acidic residues" evidence="1">
    <location>
        <begin position="307"/>
        <end position="316"/>
    </location>
</feature>
<dbReference type="Pfam" id="PF15251">
    <property type="entry name" value="TAPR1-like"/>
    <property type="match status" value="1"/>
</dbReference>
<dbReference type="InParanoid" id="A0A1Y1U8W2"/>
<dbReference type="Proteomes" id="UP000193218">
    <property type="component" value="Unassembled WGS sequence"/>
</dbReference>
<dbReference type="OrthoDB" id="21418at2759"/>
<proteinExistence type="predicted"/>
<gene>
    <name evidence="2" type="ORF">BD324DRAFT_636028</name>
</gene>
<dbReference type="PANTHER" id="PTHR38645:SF1">
    <property type="entry name" value="YALI0F12243P"/>
    <property type="match status" value="1"/>
</dbReference>
<evidence type="ECO:0000256" key="1">
    <source>
        <dbReference type="SAM" id="MobiDB-lite"/>
    </source>
</evidence>
<sequence length="337" mass="35625">MDLSALGTTLPPGLADAERDMGDKFRAAALSITNLYKSSLNYTKQAYHAGYAACLADVLSTVQSSIAGSQDATQTLSRLMDWAEARETAMAAFAAEEGEDGPAHPSANVKRATMVKEAQQSLARLGHPSRPTSAPIVESTRSEATPSTGLKFMPIVTPASDASSSSLSYQPTPHVRSSSPSMPSSSSASRPMVNMQQQRKRHSPMRSLHRTDTSSSTTSTLPTVSIFNPALTNLPSHQSALSSPTPHLPAGSKRTHQQVDFEMSETEPSGNASVVPPTTPSNRSHRSNKRRTLGTGLGRSSMEDGAVEEKERDNRRKGGRRGHGQGGGGGQGQAGAF</sequence>
<evidence type="ECO:0000313" key="2">
    <source>
        <dbReference type="EMBL" id="ORX34463.1"/>
    </source>
</evidence>
<comment type="caution">
    <text evidence="2">The sequence shown here is derived from an EMBL/GenBank/DDBJ whole genome shotgun (WGS) entry which is preliminary data.</text>
</comment>
<protein>
    <submittedName>
        <fullName evidence="2">Uncharacterized protein</fullName>
    </submittedName>
</protein>
<feature type="compositionally biased region" description="Low complexity" evidence="1">
    <location>
        <begin position="159"/>
        <end position="168"/>
    </location>
</feature>